<protein>
    <submittedName>
        <fullName evidence="2">Uncharacterized protein</fullName>
    </submittedName>
</protein>
<accession>A0A4S2KKB1</accession>
<evidence type="ECO:0000313" key="2">
    <source>
        <dbReference type="EMBL" id="TGZ49830.1"/>
    </source>
</evidence>
<comment type="caution">
    <text evidence="2">The sequence shown here is derived from an EMBL/GenBank/DDBJ whole genome shotgun (WGS) entry which is preliminary data.</text>
</comment>
<feature type="compositionally biased region" description="Basic residues" evidence="1">
    <location>
        <begin position="57"/>
        <end position="72"/>
    </location>
</feature>
<organism evidence="2 3">
    <name type="scientific">Temnothorax longispinosus</name>
    <dbReference type="NCBI Taxonomy" id="300112"/>
    <lineage>
        <taxon>Eukaryota</taxon>
        <taxon>Metazoa</taxon>
        <taxon>Ecdysozoa</taxon>
        <taxon>Arthropoda</taxon>
        <taxon>Hexapoda</taxon>
        <taxon>Insecta</taxon>
        <taxon>Pterygota</taxon>
        <taxon>Neoptera</taxon>
        <taxon>Endopterygota</taxon>
        <taxon>Hymenoptera</taxon>
        <taxon>Apocrita</taxon>
        <taxon>Aculeata</taxon>
        <taxon>Formicoidea</taxon>
        <taxon>Formicidae</taxon>
        <taxon>Myrmicinae</taxon>
        <taxon>Temnothorax</taxon>
    </lineage>
</organism>
<gene>
    <name evidence="2" type="ORF">DBV15_06203</name>
</gene>
<name>A0A4S2KKB1_9HYME</name>
<sequence length="72" mass="7368">MTSVNRPSASGSRYGRDIGVYLRAVGAMAGRGGAESDAGVEKGGGGGSGRWSTTLLARRRPPGRAPLKKHSN</sequence>
<reference evidence="2 3" key="1">
    <citation type="journal article" date="2019" name="Philos. Trans. R. Soc. Lond., B, Biol. Sci.">
        <title>Ant behaviour and brain gene expression of defending hosts depend on the ecological success of the intruding social parasite.</title>
        <authorList>
            <person name="Kaur R."/>
            <person name="Stoldt M."/>
            <person name="Jongepier E."/>
            <person name="Feldmeyer B."/>
            <person name="Menzel F."/>
            <person name="Bornberg-Bauer E."/>
            <person name="Foitzik S."/>
        </authorList>
    </citation>
    <scope>NUCLEOTIDE SEQUENCE [LARGE SCALE GENOMIC DNA]</scope>
    <source>
        <tissue evidence="2">Whole body</tissue>
    </source>
</reference>
<feature type="region of interest" description="Disordered" evidence="1">
    <location>
        <begin position="31"/>
        <end position="72"/>
    </location>
</feature>
<dbReference type="AlphaFoldDB" id="A0A4S2KKB1"/>
<dbReference type="EMBL" id="QBLH01002097">
    <property type="protein sequence ID" value="TGZ49830.1"/>
    <property type="molecule type" value="Genomic_DNA"/>
</dbReference>
<keyword evidence="3" id="KW-1185">Reference proteome</keyword>
<dbReference type="Proteomes" id="UP000310200">
    <property type="component" value="Unassembled WGS sequence"/>
</dbReference>
<proteinExistence type="predicted"/>
<evidence type="ECO:0000256" key="1">
    <source>
        <dbReference type="SAM" id="MobiDB-lite"/>
    </source>
</evidence>
<evidence type="ECO:0000313" key="3">
    <source>
        <dbReference type="Proteomes" id="UP000310200"/>
    </source>
</evidence>